<evidence type="ECO:0000256" key="2">
    <source>
        <dbReference type="ARBA" id="ARBA00006380"/>
    </source>
</evidence>
<proteinExistence type="inferred from homology"/>
<dbReference type="PANTHER" id="PTHR42755:SF1">
    <property type="entry name" value="3-DEOXY-D-MANNO-OCTULOSONIC ACID TRANSFERASE, MITOCHONDRIAL-RELATED"/>
    <property type="match status" value="1"/>
</dbReference>
<evidence type="ECO:0000256" key="6">
    <source>
        <dbReference type="ARBA" id="ARBA00031445"/>
    </source>
</evidence>
<evidence type="ECO:0000256" key="1">
    <source>
        <dbReference type="ARBA" id="ARBA00004713"/>
    </source>
</evidence>
<dbReference type="Pfam" id="PF04413">
    <property type="entry name" value="Glycos_transf_N"/>
    <property type="match status" value="1"/>
</dbReference>
<evidence type="ECO:0000256" key="4">
    <source>
        <dbReference type="ARBA" id="ARBA00019077"/>
    </source>
</evidence>
<evidence type="ECO:0000256" key="9">
    <source>
        <dbReference type="RuleBase" id="RU365103"/>
    </source>
</evidence>
<evidence type="ECO:0000256" key="7">
    <source>
        <dbReference type="ARBA" id="ARBA00049183"/>
    </source>
</evidence>
<accession>A0A3A4NF81</accession>
<feature type="domain" description="3-deoxy-D-manno-octulosonic-acid transferase N-terminal" evidence="10">
    <location>
        <begin position="2"/>
        <end position="120"/>
    </location>
</feature>
<keyword evidence="9" id="KW-1003">Cell membrane</keyword>
<comment type="pathway">
    <text evidence="1 9">Bacterial outer membrane biogenesis; LPS core biosynthesis.</text>
</comment>
<keyword evidence="5 9" id="KW-0808">Transferase</keyword>
<comment type="subcellular location">
    <subcellularLocation>
        <location evidence="9">Cell membrane</location>
    </subcellularLocation>
</comment>
<dbReference type="EC" id="2.4.99.12" evidence="3 9"/>
<comment type="catalytic activity">
    <reaction evidence="7 9">
        <text>lipid IVA (E. coli) + CMP-3-deoxy-beta-D-manno-octulosonate = alpha-Kdo-(2-&gt;6)-lipid IVA (E. coli) + CMP + H(+)</text>
        <dbReference type="Rhea" id="RHEA:28066"/>
        <dbReference type="ChEBI" id="CHEBI:15378"/>
        <dbReference type="ChEBI" id="CHEBI:58603"/>
        <dbReference type="ChEBI" id="CHEBI:60364"/>
        <dbReference type="ChEBI" id="CHEBI:60377"/>
        <dbReference type="ChEBI" id="CHEBI:85987"/>
        <dbReference type="EC" id="2.4.99.12"/>
    </reaction>
</comment>
<feature type="site" description="Transition state stabilizer" evidence="8">
    <location>
        <position position="117"/>
    </location>
</feature>
<dbReference type="FunFam" id="3.40.50.2000:FF:000032">
    <property type="entry name" value="3-deoxy-D-manno-octulosonic acid transferase"/>
    <property type="match status" value="1"/>
</dbReference>
<comment type="similarity">
    <text evidence="2">Belongs to the glycosyltransferase group 1 family. Glycosyltransferase 30 subfamily.</text>
</comment>
<keyword evidence="9" id="KW-0448">Lipopolysaccharide biosynthesis</keyword>
<name>A0A3A4NF81_ABYX5</name>
<dbReference type="InterPro" id="IPR038107">
    <property type="entry name" value="Glycos_transf_N_sf"/>
</dbReference>
<evidence type="ECO:0000313" key="12">
    <source>
        <dbReference type="Proteomes" id="UP000265882"/>
    </source>
</evidence>
<evidence type="ECO:0000313" key="11">
    <source>
        <dbReference type="EMBL" id="RJP17076.1"/>
    </source>
</evidence>
<feature type="site" description="Transition state stabilizer" evidence="8">
    <location>
        <position position="39"/>
    </location>
</feature>
<evidence type="ECO:0000256" key="5">
    <source>
        <dbReference type="ARBA" id="ARBA00022679"/>
    </source>
</evidence>
<sequence>VASQLFSQTAATAYFPLDFRWVVGRILSRVRPRVVVLFETEIWPNFINSAISLGIPVVVVNGRISEASFRYYRLLPWIFRNIFARISRIGMQSGADAERAVALGAKPDAVFICGNMKFDAVSEPPSAERIEAIRRELLLPRNASLIVGGSTHQGEEKALVNAYKRLLDKKPDTRLLIAPRHPERFDEVEVLIRSQGFDVLRRSRCSSKLKPPASNTVILLDTIGELAQVYALSTISFVGGSLANVGGHNIIEPAAVAKAIVFGPHMHHFKDIKEIFLSEQAAIMVSSEDELYERLRELLHNPERIRAIGDAALRVVERNRGATERYFAFLKDFL</sequence>
<dbReference type="GO" id="GO:0005886">
    <property type="term" value="C:plasma membrane"/>
    <property type="evidence" value="ECO:0007669"/>
    <property type="project" value="UniProtKB-SubCell"/>
</dbReference>
<dbReference type="GO" id="GO:0009245">
    <property type="term" value="P:lipid A biosynthetic process"/>
    <property type="evidence" value="ECO:0007669"/>
    <property type="project" value="TreeGrafter"/>
</dbReference>
<comment type="caution">
    <text evidence="11">The sequence shown here is derived from an EMBL/GenBank/DDBJ whole genome shotgun (WGS) entry which is preliminary data.</text>
</comment>
<dbReference type="PANTHER" id="PTHR42755">
    <property type="entry name" value="3-DEOXY-MANNO-OCTULOSONATE CYTIDYLYLTRANSFERASE"/>
    <property type="match status" value="1"/>
</dbReference>
<dbReference type="SUPFAM" id="SSF53756">
    <property type="entry name" value="UDP-Glycosyltransferase/glycogen phosphorylase"/>
    <property type="match status" value="1"/>
</dbReference>
<evidence type="ECO:0000256" key="3">
    <source>
        <dbReference type="ARBA" id="ARBA00012621"/>
    </source>
</evidence>
<dbReference type="UniPathway" id="UPA00958"/>
<organism evidence="11 12">
    <name type="scientific">Abyssobacteria bacterium (strain SURF_5)</name>
    <dbReference type="NCBI Taxonomy" id="2093360"/>
    <lineage>
        <taxon>Bacteria</taxon>
        <taxon>Pseudomonadati</taxon>
        <taxon>Candidatus Hydrogenedentota</taxon>
        <taxon>Candidatus Abyssobacteria</taxon>
    </lineage>
</organism>
<keyword evidence="9" id="KW-0472">Membrane</keyword>
<dbReference type="Gene3D" id="3.40.50.2000">
    <property type="entry name" value="Glycogen Phosphorylase B"/>
    <property type="match status" value="1"/>
</dbReference>
<dbReference type="EMBL" id="QZKU01000121">
    <property type="protein sequence ID" value="RJP17076.1"/>
    <property type="molecule type" value="Genomic_DNA"/>
</dbReference>
<evidence type="ECO:0000256" key="8">
    <source>
        <dbReference type="PIRSR" id="PIRSR639901-2"/>
    </source>
</evidence>
<dbReference type="GO" id="GO:0043842">
    <property type="term" value="F:Kdo transferase activity"/>
    <property type="evidence" value="ECO:0007669"/>
    <property type="project" value="UniProtKB-EC"/>
</dbReference>
<protein>
    <recommendedName>
        <fullName evidence="4 9">3-deoxy-D-manno-octulosonic acid transferase</fullName>
        <shortName evidence="9">Kdo transferase</shortName>
        <ecNumber evidence="3 9">2.4.99.12</ecNumber>
    </recommendedName>
    <alternativeName>
        <fullName evidence="6 9">Lipid IV(A) 3-deoxy-D-manno-octulosonic acid transferase</fullName>
    </alternativeName>
</protein>
<dbReference type="InterPro" id="IPR007507">
    <property type="entry name" value="Glycos_transf_N"/>
</dbReference>
<dbReference type="Gene3D" id="3.40.50.11720">
    <property type="entry name" value="3-Deoxy-D-manno-octulosonic-acid transferase, N-terminal domain"/>
    <property type="match status" value="1"/>
</dbReference>
<dbReference type="Proteomes" id="UP000265882">
    <property type="component" value="Unassembled WGS sequence"/>
</dbReference>
<comment type="function">
    <text evidence="9">Involved in lipopolysaccharide (LPS) biosynthesis. Catalyzes the transfer of 3-deoxy-D-manno-octulosonate (Kdo) residue(s) from CMP-Kdo to lipid IV(A), the tetraacyldisaccharide-1,4'-bisphosphate precursor of lipid A.</text>
</comment>
<reference evidence="11 12" key="1">
    <citation type="journal article" date="2017" name="ISME J.">
        <title>Energy and carbon metabolisms in a deep terrestrial subsurface fluid microbial community.</title>
        <authorList>
            <person name="Momper L."/>
            <person name="Jungbluth S.P."/>
            <person name="Lee M.D."/>
            <person name="Amend J.P."/>
        </authorList>
    </citation>
    <scope>NUCLEOTIDE SEQUENCE [LARGE SCALE GENOMIC DNA]</scope>
    <source>
        <strain evidence="11">SURF_5</strain>
    </source>
</reference>
<evidence type="ECO:0000259" key="10">
    <source>
        <dbReference type="Pfam" id="PF04413"/>
    </source>
</evidence>
<gene>
    <name evidence="11" type="ORF">C4520_17615</name>
</gene>
<dbReference type="AlphaFoldDB" id="A0A3A4NF81"/>
<dbReference type="GO" id="GO:0009244">
    <property type="term" value="P:lipopolysaccharide core region biosynthetic process"/>
    <property type="evidence" value="ECO:0007669"/>
    <property type="project" value="UniProtKB-UniRule"/>
</dbReference>
<dbReference type="InterPro" id="IPR039901">
    <property type="entry name" value="Kdotransferase"/>
</dbReference>
<feature type="non-terminal residue" evidence="11">
    <location>
        <position position="1"/>
    </location>
</feature>